<organism evidence="2">
    <name type="scientific">Aeromonas salmonicida subsp. salmonicida</name>
    <dbReference type="NCBI Taxonomy" id="29491"/>
    <lineage>
        <taxon>Bacteria</taxon>
        <taxon>Pseudomonadati</taxon>
        <taxon>Pseudomonadota</taxon>
        <taxon>Gammaproteobacteria</taxon>
        <taxon>Aeromonadales</taxon>
        <taxon>Aeromonadaceae</taxon>
        <taxon>Aeromonas</taxon>
    </lineage>
</organism>
<sequence length="148" mass="16330">MLKRGIINLAASYIIVDALLRNAAIWIFGLSFSVGGTYVTGEASTWVVYLATSGAMTLCSVVTAYLLVTYHRWGLMTARVWLLLSACLNGYAVYLSSHNIQLVVALLSSLFIALWMLKTLEQPAVKGTYKVIADLHRQLWGMLKGQTQ</sequence>
<feature type="transmembrane region" description="Helical" evidence="1">
    <location>
        <begin position="100"/>
        <end position="117"/>
    </location>
</feature>
<evidence type="ECO:0000313" key="2">
    <source>
        <dbReference type="EMBL" id="AIM49681.1"/>
    </source>
</evidence>
<feature type="transmembrane region" description="Helical" evidence="1">
    <location>
        <begin position="46"/>
        <end position="68"/>
    </location>
</feature>
<proteinExistence type="predicted"/>
<keyword evidence="2" id="KW-0614">Plasmid</keyword>
<dbReference type="GeneID" id="57334791"/>
<protein>
    <recommendedName>
        <fullName evidence="3">Fe3+-siderophore ABC transporter permease</fullName>
    </recommendedName>
</protein>
<dbReference type="RefSeq" id="WP_000919345.1">
    <property type="nucleotide sequence ID" value="NZ_JRYW01000033.1"/>
</dbReference>
<keyword evidence="1" id="KW-0812">Transmembrane</keyword>
<evidence type="ECO:0000256" key="1">
    <source>
        <dbReference type="SAM" id="Phobius"/>
    </source>
</evidence>
<feature type="transmembrane region" description="Helical" evidence="1">
    <location>
        <begin position="12"/>
        <end position="34"/>
    </location>
</feature>
<dbReference type="AlphaFoldDB" id="A0A096Y6J0"/>
<name>A0A096Y6J0_AERSS</name>
<keyword evidence="1" id="KW-1133">Transmembrane helix</keyword>
<geneLocation type="plasmid" evidence="2">
    <name>pSN254b</name>
</geneLocation>
<dbReference type="GeneID" id="39515182"/>
<accession>A0A096Y6J0</accession>
<keyword evidence="1" id="KW-0472">Membrane</keyword>
<reference evidence="2" key="1">
    <citation type="journal article" date="2014" name="Antimicrob. Agents Chemother.">
        <title>Detection of variants of the pRAS3, pAB5S9, and pSN254 plasmids in Aeromonas salmonicida subsp. salmonicida: multidrug-resistance, interspecies exchanges, and plasmid reshaping.</title>
        <authorList>
            <person name="Vincent A.T."/>
            <person name="Trudel M.V."/>
            <person name="Paquet V.E."/>
            <person name="Boyle B."/>
            <person name="Tanaka K.H."/>
            <person name="Dallaire-Dufresne S."/>
            <person name="Daher R.K."/>
            <person name="Frenette M."/>
            <person name="Derome N."/>
            <person name="Charette S.J."/>
        </authorList>
    </citation>
    <scope>NUCLEOTIDE SEQUENCE</scope>
    <source>
        <strain evidence="2">2004-05MF26</strain>
        <plasmid evidence="2">pSN254b</plasmid>
    </source>
</reference>
<evidence type="ECO:0008006" key="3">
    <source>
        <dbReference type="Google" id="ProtNLM"/>
    </source>
</evidence>
<feature type="transmembrane region" description="Helical" evidence="1">
    <location>
        <begin position="75"/>
        <end position="94"/>
    </location>
</feature>
<dbReference type="EMBL" id="KJ909290">
    <property type="protein sequence ID" value="AIM49681.1"/>
    <property type="molecule type" value="Genomic_DNA"/>
</dbReference>